<dbReference type="GO" id="GO:0016020">
    <property type="term" value="C:membrane"/>
    <property type="evidence" value="ECO:0007669"/>
    <property type="project" value="UniProtKB-SubCell"/>
</dbReference>
<keyword evidence="10 11" id="KW-0472">Membrane</keyword>
<evidence type="ECO:0000256" key="6">
    <source>
        <dbReference type="ARBA" id="ARBA00022989"/>
    </source>
</evidence>
<dbReference type="AlphaFoldDB" id="A0AA88EN59"/>
<dbReference type="EMBL" id="BTGU01021619">
    <property type="protein sequence ID" value="GMN75241.1"/>
    <property type="molecule type" value="Genomic_DNA"/>
</dbReference>
<dbReference type="PRINTS" id="PR00463">
    <property type="entry name" value="EP450I"/>
</dbReference>
<dbReference type="InterPro" id="IPR001128">
    <property type="entry name" value="Cyt_P450"/>
</dbReference>
<dbReference type="InterPro" id="IPR002401">
    <property type="entry name" value="Cyt_P450_E_grp-I"/>
</dbReference>
<evidence type="ECO:0008006" key="17">
    <source>
        <dbReference type="Google" id="ProtNLM"/>
    </source>
</evidence>
<accession>A0AA88EN59</accession>
<dbReference type="Pfam" id="PF00067">
    <property type="entry name" value="p450"/>
    <property type="match status" value="1"/>
</dbReference>
<protein>
    <recommendedName>
        <fullName evidence="17">Cytochrome P450</fullName>
    </recommendedName>
</protein>
<organism evidence="14 16">
    <name type="scientific">Ficus carica</name>
    <name type="common">Common fig</name>
    <dbReference type="NCBI Taxonomy" id="3494"/>
    <lineage>
        <taxon>Eukaryota</taxon>
        <taxon>Viridiplantae</taxon>
        <taxon>Streptophyta</taxon>
        <taxon>Embryophyta</taxon>
        <taxon>Tracheophyta</taxon>
        <taxon>Spermatophyta</taxon>
        <taxon>Magnoliopsida</taxon>
        <taxon>eudicotyledons</taxon>
        <taxon>Gunneridae</taxon>
        <taxon>Pentapetalae</taxon>
        <taxon>rosids</taxon>
        <taxon>fabids</taxon>
        <taxon>Rosales</taxon>
        <taxon>Moraceae</taxon>
        <taxon>Ficeae</taxon>
        <taxon>Ficus</taxon>
    </lineage>
</organism>
<evidence type="ECO:0000256" key="7">
    <source>
        <dbReference type="ARBA" id="ARBA00023002"/>
    </source>
</evidence>
<dbReference type="Proteomes" id="UP001187192">
    <property type="component" value="Unassembled WGS sequence"/>
</dbReference>
<evidence type="ECO:0000313" key="12">
    <source>
        <dbReference type="EMBL" id="GMN75236.1"/>
    </source>
</evidence>
<comment type="caution">
    <text evidence="14">The sequence shown here is derived from an EMBL/GenBank/DDBJ whole genome shotgun (WGS) entry which is preliminary data.</text>
</comment>
<gene>
    <name evidence="12" type="ORF">TIFTF001_056659</name>
    <name evidence="13" type="ORF">TIFTF001_056660</name>
    <name evidence="14" type="ORF">TIFTF001_056661</name>
    <name evidence="15" type="ORF">TIFTF001_056662</name>
</gene>
<dbReference type="GO" id="GO:0005506">
    <property type="term" value="F:iron ion binding"/>
    <property type="evidence" value="ECO:0007669"/>
    <property type="project" value="InterPro"/>
</dbReference>
<sequence>MELSIAHYSTSSPYTVFAFLLTIFLLSLRWISTNSSHRNTSEKKLAPPEPSGSWPLIGHLLLIRKPQPVHITLGNIADDYGPLFTINLGVHRTLVVSRWDLAKECLTTKDKVFATRPKSSLALKVLGHDFSMIGFCLYGPYWRRVRMISISELLSNNSLETLKHIRESEVKAAVKELHDLCTNNNNHHNTAEMKRWFGDINANVILRMLVGKPLAIRGREVTQAEKDAENKCRKALRDFFELAGDIAVGEALPFLRWFDLDGKEKAMKRVAQVLEDVAEG</sequence>
<keyword evidence="9" id="KW-0503">Monooxygenase</keyword>
<dbReference type="PANTHER" id="PTHR47947:SF26">
    <property type="entry name" value="CYTOCHROME P450"/>
    <property type="match status" value="1"/>
</dbReference>
<keyword evidence="6 11" id="KW-1133">Transmembrane helix</keyword>
<dbReference type="InterPro" id="IPR050651">
    <property type="entry name" value="Plant_Cytochrome_P450_Monoox"/>
</dbReference>
<dbReference type="SUPFAM" id="SSF48264">
    <property type="entry name" value="Cytochrome P450"/>
    <property type="match status" value="1"/>
</dbReference>
<evidence type="ECO:0000313" key="16">
    <source>
        <dbReference type="Proteomes" id="UP001187192"/>
    </source>
</evidence>
<feature type="non-terminal residue" evidence="14">
    <location>
        <position position="280"/>
    </location>
</feature>
<dbReference type="PANTHER" id="PTHR47947">
    <property type="entry name" value="CYTOCHROME P450 82C3-RELATED"/>
    <property type="match status" value="1"/>
</dbReference>
<reference evidence="14" key="1">
    <citation type="submission" date="2023-07" db="EMBL/GenBank/DDBJ databases">
        <title>draft genome sequence of fig (Ficus carica).</title>
        <authorList>
            <person name="Takahashi T."/>
            <person name="Nishimura K."/>
        </authorList>
    </citation>
    <scope>NUCLEOTIDE SEQUENCE</scope>
</reference>
<evidence type="ECO:0000256" key="10">
    <source>
        <dbReference type="ARBA" id="ARBA00023136"/>
    </source>
</evidence>
<dbReference type="EMBL" id="BTGU01021620">
    <property type="protein sequence ID" value="GMN75244.1"/>
    <property type="molecule type" value="Genomic_DNA"/>
</dbReference>
<dbReference type="InterPro" id="IPR036396">
    <property type="entry name" value="Cyt_P450_sf"/>
</dbReference>
<keyword evidence="5" id="KW-0479">Metal-binding</keyword>
<evidence type="ECO:0000256" key="9">
    <source>
        <dbReference type="ARBA" id="ARBA00023033"/>
    </source>
</evidence>
<dbReference type="EMBL" id="BTGU01021618">
    <property type="protein sequence ID" value="GMN75238.1"/>
    <property type="molecule type" value="Genomic_DNA"/>
</dbReference>
<comment type="subcellular location">
    <subcellularLocation>
        <location evidence="2">Membrane</location>
    </subcellularLocation>
</comment>
<evidence type="ECO:0000256" key="11">
    <source>
        <dbReference type="SAM" id="Phobius"/>
    </source>
</evidence>
<evidence type="ECO:0000256" key="8">
    <source>
        <dbReference type="ARBA" id="ARBA00023004"/>
    </source>
</evidence>
<evidence type="ECO:0000313" key="15">
    <source>
        <dbReference type="EMBL" id="GMN75244.1"/>
    </source>
</evidence>
<proteinExistence type="predicted"/>
<evidence type="ECO:0000313" key="13">
    <source>
        <dbReference type="EMBL" id="GMN75238.1"/>
    </source>
</evidence>
<dbReference type="GO" id="GO:0020037">
    <property type="term" value="F:heme binding"/>
    <property type="evidence" value="ECO:0007669"/>
    <property type="project" value="InterPro"/>
</dbReference>
<evidence type="ECO:0000256" key="3">
    <source>
        <dbReference type="ARBA" id="ARBA00022617"/>
    </source>
</evidence>
<dbReference type="GO" id="GO:0016705">
    <property type="term" value="F:oxidoreductase activity, acting on paired donors, with incorporation or reduction of molecular oxygen"/>
    <property type="evidence" value="ECO:0007669"/>
    <property type="project" value="InterPro"/>
</dbReference>
<evidence type="ECO:0000256" key="2">
    <source>
        <dbReference type="ARBA" id="ARBA00004370"/>
    </source>
</evidence>
<evidence type="ECO:0000256" key="5">
    <source>
        <dbReference type="ARBA" id="ARBA00022723"/>
    </source>
</evidence>
<dbReference type="GO" id="GO:0004497">
    <property type="term" value="F:monooxygenase activity"/>
    <property type="evidence" value="ECO:0007669"/>
    <property type="project" value="UniProtKB-KW"/>
</dbReference>
<dbReference type="Gene3D" id="1.10.630.10">
    <property type="entry name" value="Cytochrome P450"/>
    <property type="match status" value="1"/>
</dbReference>
<keyword evidence="4 11" id="KW-0812">Transmembrane</keyword>
<evidence type="ECO:0000313" key="14">
    <source>
        <dbReference type="EMBL" id="GMN75241.1"/>
    </source>
</evidence>
<evidence type="ECO:0000256" key="4">
    <source>
        <dbReference type="ARBA" id="ARBA00022692"/>
    </source>
</evidence>
<comment type="cofactor">
    <cofactor evidence="1">
        <name>heme</name>
        <dbReference type="ChEBI" id="CHEBI:30413"/>
    </cofactor>
</comment>
<keyword evidence="7" id="KW-0560">Oxidoreductase</keyword>
<dbReference type="EMBL" id="BTGU01021617">
    <property type="protein sequence ID" value="GMN75236.1"/>
    <property type="molecule type" value="Genomic_DNA"/>
</dbReference>
<feature type="transmembrane region" description="Helical" evidence="11">
    <location>
        <begin position="12"/>
        <end position="31"/>
    </location>
</feature>
<evidence type="ECO:0000256" key="1">
    <source>
        <dbReference type="ARBA" id="ARBA00001971"/>
    </source>
</evidence>
<keyword evidence="16" id="KW-1185">Reference proteome</keyword>
<keyword evidence="8" id="KW-0408">Iron</keyword>
<keyword evidence="3" id="KW-0349">Heme</keyword>
<name>A0AA88EN59_FICCA</name>